<proteinExistence type="predicted"/>
<dbReference type="OrthoDB" id="2371309at2759"/>
<feature type="transmembrane region" description="Helical" evidence="1">
    <location>
        <begin position="53"/>
        <end position="80"/>
    </location>
</feature>
<dbReference type="EMBL" id="JAAAHW010000221">
    <property type="protein sequence ID" value="KAG0004987.1"/>
    <property type="molecule type" value="Genomic_DNA"/>
</dbReference>
<sequence length="103" mass="11926">MFLSAARIGLLAFVLERNRDRIVDECYGGLNDQGYSPQGTMAAFYCNTPFDSLILTFVVGSVIDWVLNGYMYFVVWRYYVKMRLYPETMKNEAFTAEDALDEF</sequence>
<gene>
    <name evidence="2" type="ORF">BGZ65_012264</name>
</gene>
<evidence type="ECO:0000313" key="3">
    <source>
        <dbReference type="Proteomes" id="UP000749646"/>
    </source>
</evidence>
<evidence type="ECO:0000256" key="1">
    <source>
        <dbReference type="SAM" id="Phobius"/>
    </source>
</evidence>
<keyword evidence="1" id="KW-0812">Transmembrane</keyword>
<name>A0A9P6MJF0_9FUNG</name>
<evidence type="ECO:0000313" key="2">
    <source>
        <dbReference type="EMBL" id="KAG0004987.1"/>
    </source>
</evidence>
<keyword evidence="1" id="KW-1133">Transmembrane helix</keyword>
<comment type="caution">
    <text evidence="2">The sequence shown here is derived from an EMBL/GenBank/DDBJ whole genome shotgun (WGS) entry which is preliminary data.</text>
</comment>
<keyword evidence="1" id="KW-0472">Membrane</keyword>
<keyword evidence="3" id="KW-1185">Reference proteome</keyword>
<accession>A0A9P6MJF0</accession>
<dbReference type="Proteomes" id="UP000749646">
    <property type="component" value="Unassembled WGS sequence"/>
</dbReference>
<reference evidence="2" key="1">
    <citation type="journal article" date="2020" name="Fungal Divers.">
        <title>Resolving the Mortierellaceae phylogeny through synthesis of multi-gene phylogenetics and phylogenomics.</title>
        <authorList>
            <person name="Vandepol N."/>
            <person name="Liber J."/>
            <person name="Desiro A."/>
            <person name="Na H."/>
            <person name="Kennedy M."/>
            <person name="Barry K."/>
            <person name="Grigoriev I.V."/>
            <person name="Miller A.N."/>
            <person name="O'Donnell K."/>
            <person name="Stajich J.E."/>
            <person name="Bonito G."/>
        </authorList>
    </citation>
    <scope>NUCLEOTIDE SEQUENCE</scope>
    <source>
        <strain evidence="2">MES-2147</strain>
    </source>
</reference>
<organism evidence="2 3">
    <name type="scientific">Modicella reniformis</name>
    <dbReference type="NCBI Taxonomy" id="1440133"/>
    <lineage>
        <taxon>Eukaryota</taxon>
        <taxon>Fungi</taxon>
        <taxon>Fungi incertae sedis</taxon>
        <taxon>Mucoromycota</taxon>
        <taxon>Mortierellomycotina</taxon>
        <taxon>Mortierellomycetes</taxon>
        <taxon>Mortierellales</taxon>
        <taxon>Mortierellaceae</taxon>
        <taxon>Modicella</taxon>
    </lineage>
</organism>
<protein>
    <submittedName>
        <fullName evidence="2">Uncharacterized protein</fullName>
    </submittedName>
</protein>
<dbReference type="AlphaFoldDB" id="A0A9P6MJF0"/>